<reference evidence="4 5" key="1">
    <citation type="journal article" date="2019" name="Int. J. Syst. Evol. Microbiol.">
        <title>The Global Catalogue of Microorganisms (GCM) 10K type strain sequencing project: providing services to taxonomists for standard genome sequencing and annotation.</title>
        <authorList>
            <consortium name="The Broad Institute Genomics Platform"/>
            <consortium name="The Broad Institute Genome Sequencing Center for Infectious Disease"/>
            <person name="Wu L."/>
            <person name="Ma J."/>
        </authorList>
    </citation>
    <scope>NUCLEOTIDE SEQUENCE [LARGE SCALE GENOMIC DNA]</scope>
    <source>
        <strain evidence="4 5">JCM 12662</strain>
    </source>
</reference>
<dbReference type="Gene3D" id="3.60.21.10">
    <property type="match status" value="1"/>
</dbReference>
<accession>A0ABN0X1G3</accession>
<dbReference type="Pfam" id="PF12850">
    <property type="entry name" value="Metallophos_2"/>
    <property type="match status" value="1"/>
</dbReference>
<comment type="cofactor">
    <cofactor evidence="2">
        <name>a divalent metal cation</name>
        <dbReference type="ChEBI" id="CHEBI:60240"/>
    </cofactor>
</comment>
<proteinExistence type="inferred from homology"/>
<sequence length="172" mass="19872">MKIVVVSDNHGDTYYMEELLSIHSEDTDAWFHCGDSELPEDHPLFQNYQTVEGNMDFANKLKLSRLEEIQGELFLIAHGHKHKVKQSYDRLKEEAKKAGCRFVFYGHTHVAKVAEEEGIYFVNPGSLTQPRDRHKGTYLVLTIDEDKTTATFDFYDKDHNSIPEISQSIHLN</sequence>
<dbReference type="Proteomes" id="UP001501166">
    <property type="component" value="Unassembled WGS sequence"/>
</dbReference>
<dbReference type="PANTHER" id="PTHR11124">
    <property type="entry name" value="VACUOLAR SORTING PROTEIN VPS29"/>
    <property type="match status" value="1"/>
</dbReference>
<feature type="domain" description="Calcineurin-like phosphoesterase" evidence="3">
    <location>
        <begin position="1"/>
        <end position="145"/>
    </location>
</feature>
<evidence type="ECO:0000256" key="2">
    <source>
        <dbReference type="RuleBase" id="RU362039"/>
    </source>
</evidence>
<evidence type="ECO:0000313" key="4">
    <source>
        <dbReference type="EMBL" id="GAA0352735.1"/>
    </source>
</evidence>
<dbReference type="InterPro" id="IPR024654">
    <property type="entry name" value="Calcineurin-like_PHP_lpxH"/>
</dbReference>
<evidence type="ECO:0000313" key="5">
    <source>
        <dbReference type="Proteomes" id="UP001501166"/>
    </source>
</evidence>
<organism evidence="4 5">
    <name type="scientific">Alkalibacterium iburiense</name>
    <dbReference type="NCBI Taxonomy" id="290589"/>
    <lineage>
        <taxon>Bacteria</taxon>
        <taxon>Bacillati</taxon>
        <taxon>Bacillota</taxon>
        <taxon>Bacilli</taxon>
        <taxon>Lactobacillales</taxon>
        <taxon>Carnobacteriaceae</taxon>
        <taxon>Alkalibacterium</taxon>
    </lineage>
</organism>
<dbReference type="RefSeq" id="WP_343753127.1">
    <property type="nucleotide sequence ID" value="NZ_BAAACW010000017.1"/>
</dbReference>
<protein>
    <recommendedName>
        <fullName evidence="2">Phosphoesterase</fullName>
        <ecNumber evidence="2">3.1.4.-</ecNumber>
    </recommendedName>
</protein>
<name>A0ABN0X1G3_9LACT</name>
<dbReference type="NCBIfam" id="TIGR00040">
    <property type="entry name" value="yfcE"/>
    <property type="match status" value="1"/>
</dbReference>
<comment type="caution">
    <text evidence="4">The sequence shown here is derived from an EMBL/GenBank/DDBJ whole genome shotgun (WGS) entry which is preliminary data.</text>
</comment>
<dbReference type="EMBL" id="BAAACW010000017">
    <property type="protein sequence ID" value="GAA0352735.1"/>
    <property type="molecule type" value="Genomic_DNA"/>
</dbReference>
<dbReference type="InterPro" id="IPR029052">
    <property type="entry name" value="Metallo-depent_PP-like"/>
</dbReference>
<dbReference type="EC" id="3.1.4.-" evidence="2"/>
<gene>
    <name evidence="4" type="ORF">GCM10008932_02170</name>
</gene>
<keyword evidence="5" id="KW-1185">Reference proteome</keyword>
<dbReference type="InterPro" id="IPR000979">
    <property type="entry name" value="Phosphodiesterase_MJ0936/Vps29"/>
</dbReference>
<keyword evidence="2" id="KW-0479">Metal-binding</keyword>
<evidence type="ECO:0000256" key="1">
    <source>
        <dbReference type="ARBA" id="ARBA00008950"/>
    </source>
</evidence>
<dbReference type="SUPFAM" id="SSF56300">
    <property type="entry name" value="Metallo-dependent phosphatases"/>
    <property type="match status" value="1"/>
</dbReference>
<comment type="similarity">
    <text evidence="1 2">Belongs to the metallophosphoesterase superfamily. YfcE family.</text>
</comment>
<evidence type="ECO:0000259" key="3">
    <source>
        <dbReference type="Pfam" id="PF12850"/>
    </source>
</evidence>